<dbReference type="InterPro" id="IPR001509">
    <property type="entry name" value="Epimerase_deHydtase"/>
</dbReference>
<comment type="cofactor">
    <cofactor evidence="2 10">
        <name>NAD(+)</name>
        <dbReference type="ChEBI" id="CHEBI:57540"/>
    </cofactor>
</comment>
<gene>
    <name evidence="12" type="primary">galE</name>
    <name evidence="12" type="ORF">GFB49_12795</name>
</gene>
<evidence type="ECO:0000256" key="6">
    <source>
        <dbReference type="ARBA" id="ARBA00018569"/>
    </source>
</evidence>
<comment type="pathway">
    <text evidence="3 10">Carbohydrate metabolism; galactose metabolism.</text>
</comment>
<comment type="catalytic activity">
    <reaction evidence="1 10">
        <text>UDP-alpha-D-glucose = UDP-alpha-D-galactose</text>
        <dbReference type="Rhea" id="RHEA:22168"/>
        <dbReference type="ChEBI" id="CHEBI:58885"/>
        <dbReference type="ChEBI" id="CHEBI:66914"/>
        <dbReference type="EC" id="5.1.3.2"/>
    </reaction>
</comment>
<dbReference type="Proteomes" id="UP000444174">
    <property type="component" value="Unassembled WGS sequence"/>
</dbReference>
<dbReference type="Gene3D" id="3.90.25.10">
    <property type="entry name" value="UDP-galactose 4-epimerase, domain 1"/>
    <property type="match status" value="1"/>
</dbReference>
<comment type="caution">
    <text evidence="12">The sequence shown here is derived from an EMBL/GenBank/DDBJ whole genome shotgun (WGS) entry which is preliminary data.</text>
</comment>
<dbReference type="RefSeq" id="WP_153216275.1">
    <property type="nucleotide sequence ID" value="NZ_WIBF01000007.1"/>
</dbReference>
<evidence type="ECO:0000256" key="1">
    <source>
        <dbReference type="ARBA" id="ARBA00000083"/>
    </source>
</evidence>
<dbReference type="EC" id="5.1.3.2" evidence="5 10"/>
<dbReference type="CDD" id="cd05247">
    <property type="entry name" value="UDP_G4E_1_SDR_e"/>
    <property type="match status" value="1"/>
</dbReference>
<dbReference type="InterPro" id="IPR005886">
    <property type="entry name" value="UDP_G4E"/>
</dbReference>
<dbReference type="PANTHER" id="PTHR43725:SF53">
    <property type="entry name" value="UDP-ARABINOSE 4-EPIMERASE 1"/>
    <property type="match status" value="1"/>
</dbReference>
<proteinExistence type="inferred from homology"/>
<evidence type="ECO:0000259" key="11">
    <source>
        <dbReference type="Pfam" id="PF01370"/>
    </source>
</evidence>
<comment type="similarity">
    <text evidence="4 10">Belongs to the NAD(P)-dependent epimerase/dehydratase family.</text>
</comment>
<dbReference type="UniPathway" id="UPA00214"/>
<dbReference type="NCBIfam" id="TIGR01179">
    <property type="entry name" value="galE"/>
    <property type="match status" value="1"/>
</dbReference>
<evidence type="ECO:0000313" key="12">
    <source>
        <dbReference type="EMBL" id="MQQ09337.1"/>
    </source>
</evidence>
<dbReference type="Pfam" id="PF01370">
    <property type="entry name" value="Epimerase"/>
    <property type="match status" value="1"/>
</dbReference>
<dbReference type="GO" id="GO:0033499">
    <property type="term" value="P:galactose catabolic process via UDP-galactose, Leloir pathway"/>
    <property type="evidence" value="ECO:0007669"/>
    <property type="project" value="TreeGrafter"/>
</dbReference>
<reference evidence="12 13" key="1">
    <citation type="submission" date="2019-10" db="EMBL/GenBank/DDBJ databases">
        <title>Epibacterium sp. nov., isolated from seawater.</title>
        <authorList>
            <person name="Zhang X."/>
            <person name="Li N."/>
        </authorList>
    </citation>
    <scope>NUCLEOTIDE SEQUENCE [LARGE SCALE GENOMIC DNA]</scope>
    <source>
        <strain evidence="12 13">SM1979</strain>
    </source>
</reference>
<dbReference type="Gene3D" id="3.40.50.720">
    <property type="entry name" value="NAD(P)-binding Rossmann-like Domain"/>
    <property type="match status" value="1"/>
</dbReference>
<keyword evidence="13" id="KW-1185">Reference proteome</keyword>
<dbReference type="InterPro" id="IPR036291">
    <property type="entry name" value="NAD(P)-bd_dom_sf"/>
</dbReference>
<evidence type="ECO:0000256" key="4">
    <source>
        <dbReference type="ARBA" id="ARBA00007637"/>
    </source>
</evidence>
<dbReference type="PANTHER" id="PTHR43725">
    <property type="entry name" value="UDP-GLUCOSE 4-EPIMERASE"/>
    <property type="match status" value="1"/>
</dbReference>
<dbReference type="GO" id="GO:0003978">
    <property type="term" value="F:UDP-glucose 4-epimerase activity"/>
    <property type="evidence" value="ECO:0007669"/>
    <property type="project" value="UniProtKB-UniRule"/>
</dbReference>
<name>A0A843YKX5_9RHOB</name>
<evidence type="ECO:0000256" key="5">
    <source>
        <dbReference type="ARBA" id="ARBA00013189"/>
    </source>
</evidence>
<dbReference type="SUPFAM" id="SSF51735">
    <property type="entry name" value="NAD(P)-binding Rossmann-fold domains"/>
    <property type="match status" value="1"/>
</dbReference>
<keyword evidence="7 10" id="KW-0520">NAD</keyword>
<evidence type="ECO:0000256" key="7">
    <source>
        <dbReference type="ARBA" id="ARBA00023027"/>
    </source>
</evidence>
<comment type="subunit">
    <text evidence="10">Homodimer.</text>
</comment>
<evidence type="ECO:0000313" key="13">
    <source>
        <dbReference type="Proteomes" id="UP000444174"/>
    </source>
</evidence>
<evidence type="ECO:0000256" key="10">
    <source>
        <dbReference type="RuleBase" id="RU366046"/>
    </source>
</evidence>
<dbReference type="AlphaFoldDB" id="A0A843YKX5"/>
<evidence type="ECO:0000256" key="9">
    <source>
        <dbReference type="ARBA" id="ARBA00023277"/>
    </source>
</evidence>
<evidence type="ECO:0000256" key="8">
    <source>
        <dbReference type="ARBA" id="ARBA00023235"/>
    </source>
</evidence>
<accession>A0A843YKX5</accession>
<keyword evidence="9 10" id="KW-0119">Carbohydrate metabolism</keyword>
<sequence length="330" mass="35733">MTKPPIIVTGGAGFIGSHTCKALARAGFVPVTIDNLCTGHRDAVRWGPFELCDLRETAKLAEIIQRHQAKVVIHFAAAAYVGESVERPGYYYENNVGGTMSLLAAMRLTGLRQIIFSSSCATYGIPEQLPIQEQTPQAPINPYGRTKLICEQMIRDTAATGQLHFAMLRYFNACGADPGGELSERHTPETHLIPLALLAAAGLRPALKVFGTDYDTPDGTCIRDYIHVADLARAHVMALEWLLSGREDLIANLGTGTGLSILEILDGIEAVTGVRPPWMPAERRAGDPPELVADVSLARNSLGFRPEHSDLHTILRHAAPSFGLEVKHAS</sequence>
<organism evidence="12 13">
    <name type="scientific">Tritonibacter litoralis</name>
    <dbReference type="NCBI Taxonomy" id="2662264"/>
    <lineage>
        <taxon>Bacteria</taxon>
        <taxon>Pseudomonadati</taxon>
        <taxon>Pseudomonadota</taxon>
        <taxon>Alphaproteobacteria</taxon>
        <taxon>Rhodobacterales</taxon>
        <taxon>Paracoccaceae</taxon>
        <taxon>Tritonibacter</taxon>
    </lineage>
</organism>
<evidence type="ECO:0000256" key="3">
    <source>
        <dbReference type="ARBA" id="ARBA00004947"/>
    </source>
</evidence>
<dbReference type="EMBL" id="WIBF01000007">
    <property type="protein sequence ID" value="MQQ09337.1"/>
    <property type="molecule type" value="Genomic_DNA"/>
</dbReference>
<evidence type="ECO:0000256" key="2">
    <source>
        <dbReference type="ARBA" id="ARBA00001911"/>
    </source>
</evidence>
<feature type="domain" description="NAD-dependent epimerase/dehydratase" evidence="11">
    <location>
        <begin position="6"/>
        <end position="254"/>
    </location>
</feature>
<protein>
    <recommendedName>
        <fullName evidence="6 10">UDP-glucose 4-epimerase</fullName>
        <ecNumber evidence="5 10">5.1.3.2</ecNumber>
    </recommendedName>
</protein>
<keyword evidence="8 10" id="KW-0413">Isomerase</keyword>